<evidence type="ECO:0000313" key="3">
    <source>
        <dbReference type="Proteomes" id="UP000001964"/>
    </source>
</evidence>
<feature type="signal peptide" evidence="1">
    <location>
        <begin position="1"/>
        <end position="25"/>
    </location>
</feature>
<dbReference type="KEGG" id="mmr:Mmar10_1762"/>
<dbReference type="STRING" id="394221.Mmar10_1762"/>
<reference evidence="2 3" key="1">
    <citation type="submission" date="2006-08" db="EMBL/GenBank/DDBJ databases">
        <title>Complete sequence of Maricaulis maris MCS10.</title>
        <authorList>
            <consortium name="US DOE Joint Genome Institute"/>
            <person name="Copeland A."/>
            <person name="Lucas S."/>
            <person name="Lapidus A."/>
            <person name="Barry K."/>
            <person name="Detter J.C."/>
            <person name="Glavina del Rio T."/>
            <person name="Hammon N."/>
            <person name="Israni S."/>
            <person name="Dalin E."/>
            <person name="Tice H."/>
            <person name="Pitluck S."/>
            <person name="Saunders E."/>
            <person name="Brettin T."/>
            <person name="Bruce D."/>
            <person name="Han C."/>
            <person name="Tapia R."/>
            <person name="Gilna P."/>
            <person name="Schmutz J."/>
            <person name="Larimer F."/>
            <person name="Land M."/>
            <person name="Hauser L."/>
            <person name="Kyrpides N."/>
            <person name="Mikhailova N."/>
            <person name="Viollier P."/>
            <person name="Stephens C."/>
            <person name="Richardson P."/>
        </authorList>
    </citation>
    <scope>NUCLEOTIDE SEQUENCE [LARGE SCALE GENOMIC DNA]</scope>
    <source>
        <strain evidence="2 3">MCS10</strain>
    </source>
</reference>
<dbReference type="RefSeq" id="WP_011643700.1">
    <property type="nucleotide sequence ID" value="NC_008347.1"/>
</dbReference>
<evidence type="ECO:0000256" key="1">
    <source>
        <dbReference type="SAM" id="SignalP"/>
    </source>
</evidence>
<organism evidence="2 3">
    <name type="scientific">Maricaulis maris (strain MCS10)</name>
    <name type="common">Caulobacter maris</name>
    <dbReference type="NCBI Taxonomy" id="394221"/>
    <lineage>
        <taxon>Bacteria</taxon>
        <taxon>Pseudomonadati</taxon>
        <taxon>Pseudomonadota</taxon>
        <taxon>Alphaproteobacteria</taxon>
        <taxon>Maricaulales</taxon>
        <taxon>Maricaulaceae</taxon>
        <taxon>Maricaulis</taxon>
    </lineage>
</organism>
<name>Q0ANT3_MARMM</name>
<dbReference type="Proteomes" id="UP000001964">
    <property type="component" value="Chromosome"/>
</dbReference>
<dbReference type="Pfam" id="PF11306">
    <property type="entry name" value="DUF3108"/>
    <property type="match status" value="1"/>
</dbReference>
<feature type="chain" id="PRO_5004168259" evidence="1">
    <location>
        <begin position="26"/>
        <end position="246"/>
    </location>
</feature>
<evidence type="ECO:0000313" key="2">
    <source>
        <dbReference type="EMBL" id="ABI66054.1"/>
    </source>
</evidence>
<sequence length="246" mass="27008" precursor="true">MMAHFNRILVAGLALGLTGFSATQAQSIGERANRAELVGGGFNLGLFVDGERDGFMRYGWYTDEEGVHLWDRSMIVSRSDYESFSALLDPADLTPRRVDLRYHSGTRYYLVDAVFEDGQVSGSRNLHGPAEPTQSQPIDHPVREGAVVRGAVFMLVPVLDLEPGDSISFDWWIPMRDSFETVTLTAFEPESVETPAGLFDAVRIELRGTTPGNDLFVAVDSGRLVRLDVVGQPVQYLALPDQDGAG</sequence>
<dbReference type="AlphaFoldDB" id="Q0ANT3"/>
<accession>Q0ANT3</accession>
<dbReference type="eggNOG" id="ENOG502ZEMW">
    <property type="taxonomic scope" value="Bacteria"/>
</dbReference>
<protein>
    <submittedName>
        <fullName evidence="2">Uncharacterized protein</fullName>
    </submittedName>
</protein>
<proteinExistence type="predicted"/>
<gene>
    <name evidence="2" type="ordered locus">Mmar10_1762</name>
</gene>
<keyword evidence="3" id="KW-1185">Reference proteome</keyword>
<dbReference type="InterPro" id="IPR021457">
    <property type="entry name" value="DUF3108"/>
</dbReference>
<keyword evidence="1" id="KW-0732">Signal</keyword>
<dbReference type="HOGENOM" id="CLU_1128017_0_0_5"/>
<dbReference type="EMBL" id="CP000449">
    <property type="protein sequence ID" value="ABI66054.1"/>
    <property type="molecule type" value="Genomic_DNA"/>
</dbReference>